<dbReference type="Proteomes" id="UP001239019">
    <property type="component" value="Unassembled WGS sequence"/>
</dbReference>
<dbReference type="PANTHER" id="PTHR43236:SF1">
    <property type="entry name" value="BLL7220 PROTEIN"/>
    <property type="match status" value="1"/>
</dbReference>
<dbReference type="Gene3D" id="1.10.260.40">
    <property type="entry name" value="lambda repressor-like DNA-binding domains"/>
    <property type="match status" value="1"/>
</dbReference>
<evidence type="ECO:0000259" key="1">
    <source>
        <dbReference type="PROSITE" id="PS50943"/>
    </source>
</evidence>
<evidence type="ECO:0000313" key="2">
    <source>
        <dbReference type="EMBL" id="MDQ2069293.1"/>
    </source>
</evidence>
<feature type="domain" description="HTH cro/C1-type" evidence="1">
    <location>
        <begin position="7"/>
        <end position="61"/>
    </location>
</feature>
<dbReference type="CDD" id="cd00093">
    <property type="entry name" value="HTH_XRE"/>
    <property type="match status" value="1"/>
</dbReference>
<dbReference type="PANTHER" id="PTHR43236">
    <property type="entry name" value="ANTITOXIN HIGA1"/>
    <property type="match status" value="1"/>
</dbReference>
<dbReference type="PROSITE" id="PS50943">
    <property type="entry name" value="HTH_CROC1"/>
    <property type="match status" value="1"/>
</dbReference>
<dbReference type="Pfam" id="PF01381">
    <property type="entry name" value="HTH_3"/>
    <property type="match status" value="1"/>
</dbReference>
<keyword evidence="3" id="KW-1185">Reference proteome</keyword>
<dbReference type="InterPro" id="IPR052345">
    <property type="entry name" value="Rad_response_metalloprotease"/>
</dbReference>
<gene>
    <name evidence="2" type="ORF">RBH19_05370</name>
</gene>
<protein>
    <submittedName>
        <fullName evidence="2">Helix-turn-helix domain-containing protein</fullName>
    </submittedName>
</protein>
<dbReference type="InterPro" id="IPR010982">
    <property type="entry name" value="Lambda_DNA-bd_dom_sf"/>
</dbReference>
<reference evidence="2 3" key="1">
    <citation type="submission" date="2023-08" db="EMBL/GenBank/DDBJ databases">
        <title>Whole-genome sequencing of halo(alkali)philic microorganisms from hypersaline lakes.</title>
        <authorList>
            <person name="Sorokin D.Y."/>
            <person name="Abbas B."/>
            <person name="Merkel A.Y."/>
        </authorList>
    </citation>
    <scope>NUCLEOTIDE SEQUENCE [LARGE SCALE GENOMIC DNA]</scope>
    <source>
        <strain evidence="2 3">AB-CW4</strain>
    </source>
</reference>
<accession>A0ABU0W5U0</accession>
<sequence>MSIGRRIKEARDRAGLTQDTVAKALKVTKGAVFQWEKDLATPKSARLAELARFLDVEYEWLATGRGLEARSYVKDEAGSYSGLGDEERRLLLAFRGLPAAKQRALLELIES</sequence>
<dbReference type="RefSeq" id="WP_306727777.1">
    <property type="nucleotide sequence ID" value="NZ_JAVDDT010000002.1"/>
</dbReference>
<evidence type="ECO:0000313" key="3">
    <source>
        <dbReference type="Proteomes" id="UP001239019"/>
    </source>
</evidence>
<dbReference type="SUPFAM" id="SSF47413">
    <property type="entry name" value="lambda repressor-like DNA-binding domains"/>
    <property type="match status" value="1"/>
</dbReference>
<proteinExistence type="predicted"/>
<dbReference type="SMART" id="SM00530">
    <property type="entry name" value="HTH_XRE"/>
    <property type="match status" value="1"/>
</dbReference>
<organism evidence="2 3">
    <name type="scientific">Natronospira bacteriovora</name>
    <dbReference type="NCBI Taxonomy" id="3069753"/>
    <lineage>
        <taxon>Bacteria</taxon>
        <taxon>Pseudomonadati</taxon>
        <taxon>Pseudomonadota</taxon>
        <taxon>Gammaproteobacteria</taxon>
        <taxon>Natronospirales</taxon>
        <taxon>Natronospiraceae</taxon>
        <taxon>Natronospira</taxon>
    </lineage>
</organism>
<comment type="caution">
    <text evidence="2">The sequence shown here is derived from an EMBL/GenBank/DDBJ whole genome shotgun (WGS) entry which is preliminary data.</text>
</comment>
<dbReference type="InterPro" id="IPR001387">
    <property type="entry name" value="Cro/C1-type_HTH"/>
</dbReference>
<dbReference type="EMBL" id="JAVDDT010000002">
    <property type="protein sequence ID" value="MDQ2069293.1"/>
    <property type="molecule type" value="Genomic_DNA"/>
</dbReference>
<name>A0ABU0W5U0_9GAMM</name>